<evidence type="ECO:0000313" key="4">
    <source>
        <dbReference type="EMBL" id="TPX36904.1"/>
    </source>
</evidence>
<evidence type="ECO:0000259" key="3">
    <source>
        <dbReference type="Pfam" id="PF03725"/>
    </source>
</evidence>
<dbReference type="SUPFAM" id="SSF55666">
    <property type="entry name" value="Ribonuclease PH domain 2-like"/>
    <property type="match status" value="1"/>
</dbReference>
<feature type="domain" description="Exoribonuclease phosphorolytic" evidence="2">
    <location>
        <begin position="2"/>
        <end position="122"/>
    </location>
</feature>
<dbReference type="InterPro" id="IPR006553">
    <property type="entry name" value="Leu-rich_rpt_Cys-con_subtyp"/>
</dbReference>
<dbReference type="Gene3D" id="3.30.230.70">
    <property type="entry name" value="GHMP Kinase, N-terminal domain"/>
    <property type="match status" value="1"/>
</dbReference>
<dbReference type="RefSeq" id="XP_031026975.1">
    <property type="nucleotide sequence ID" value="XM_031166798.1"/>
</dbReference>
<dbReference type="CDD" id="cd11372">
    <property type="entry name" value="RNase_PH_RRP46"/>
    <property type="match status" value="1"/>
</dbReference>
<dbReference type="SUPFAM" id="SSF54211">
    <property type="entry name" value="Ribosomal protein S5 domain 2-like"/>
    <property type="match status" value="1"/>
</dbReference>
<dbReference type="Gene3D" id="3.80.10.10">
    <property type="entry name" value="Ribonuclease Inhibitor"/>
    <property type="match status" value="3"/>
</dbReference>
<dbReference type="GO" id="GO:0000176">
    <property type="term" value="C:nuclear exosome (RNase complex)"/>
    <property type="evidence" value="ECO:0007669"/>
    <property type="project" value="UniProtKB-ARBA"/>
</dbReference>
<dbReference type="STRING" id="1806994.A0A507CG35"/>
<keyword evidence="1" id="KW-0175">Coiled coil</keyword>
<dbReference type="SUPFAM" id="SSF52047">
    <property type="entry name" value="RNI-like"/>
    <property type="match status" value="2"/>
</dbReference>
<accession>A0A507CG35</accession>
<name>A0A507CG35_9FUNG</name>
<feature type="domain" description="Exoribonuclease phosphorolytic" evidence="3">
    <location>
        <begin position="126"/>
        <end position="193"/>
    </location>
</feature>
<dbReference type="InterPro" id="IPR015847">
    <property type="entry name" value="ExoRNase_PH_dom2"/>
</dbReference>
<dbReference type="AlphaFoldDB" id="A0A507CG35"/>
<organism evidence="4 5">
    <name type="scientific">Synchytrium microbalum</name>
    <dbReference type="NCBI Taxonomy" id="1806994"/>
    <lineage>
        <taxon>Eukaryota</taxon>
        <taxon>Fungi</taxon>
        <taxon>Fungi incertae sedis</taxon>
        <taxon>Chytridiomycota</taxon>
        <taxon>Chytridiomycota incertae sedis</taxon>
        <taxon>Chytridiomycetes</taxon>
        <taxon>Synchytriales</taxon>
        <taxon>Synchytriaceae</taxon>
        <taxon>Synchytrium</taxon>
    </lineage>
</organism>
<feature type="coiled-coil region" evidence="1">
    <location>
        <begin position="857"/>
        <end position="941"/>
    </location>
</feature>
<sequence>MSAKVGLLNRPDGSSQFTWTSPNYSTTSVLCSVYGPVEVLIRDEKVDRATVTIDVQPLSGSKNTTCTLMQYQLRQIFTPLILTALHPRTAISMTFQIMADDGGVLAACINSGVFALLDAGIPIKSLVAALDVAFLSDGSLVIDPCLLEEAEASSNHVFAFDGRDDAVGSVVGNVSMGLFTEADFVTCHDVSKSGITALFQFMRQTMEGKVVGELRLPIHAPLIKHLILPESWLYCIDKILPRLSNLQYCDLSGADSWCITDKHIRTIVNSCPYLTSFITDDCLQVTDDALRAIADAKIGITTLSLSRCLQLTDAGLECLMSSCGARISKLGLRCLPGVTSSAFLAVGTHGPKLVELDIGENECADDSVLEALGSRCKELKSLDISECNQLSSEGLINFGRLVKDRGLHELKCNGLMDALTGKVLLELVSATMEVLEIAGCLDLNKIILSSITSNRLTTINLSHVTSTSHLDKAFAGLIKRQAGLRHLKLEESCLGTDRVLEALGESCPLLESLDVSSCHEVSDIGLKSISSCRCLVDINVKDCPDVTDDGVTALFVNGSKLRVLNVGLCARVGDMAVKTIAPHVSTMHTLKLSGCFLISGRGLMSIQLSLTAPTRFLKIVCFSGCYRLADEHITPILVNMPLLESLNVYSVTGVTDVTMSVLGRSCPRLVSLVVSKCSITDQGIMDLAGCKFLHTLYVGFVKNPMLITDTSITRLLDNSRYLRLLDVSGSAINDTGLLGDANSEEEFQDAVARVDGIKISHEEHHKLEWELRKREDEISRMQKTLSDAQQALFDERRQLLKVMAENDDLKVQELKDRKKIRYLLSVAGTPDEETTYFRDALDKRLIKIPAGVTTKDASKDERDVVLLEDECEALKIKVSALQTQLDEQKHAYEDSIENLKKDRSAQMEEEKIRRRHESARIEELMRKVHRLRTLCRENTRELLHTKKACHATERALIEEKTRLLENVHSATTKFTAERDRVQTVEKSLETKILKRNEGVLTELRSQIAKQQEELRGLKTKTDQSDQQQKKKIEYLQNRLSTFTSRYDELKRRRNYEIEGFTNDIVSLRSKLKTLEKQILKYGPLEDRELALLNMARETGERAASISTNLQRLKQNLFALEEETQQLVF</sequence>
<evidence type="ECO:0000256" key="1">
    <source>
        <dbReference type="SAM" id="Coils"/>
    </source>
</evidence>
<dbReference type="InterPro" id="IPR036345">
    <property type="entry name" value="ExoRNase_PH_dom2_sf"/>
</dbReference>
<gene>
    <name evidence="4" type="ORF">SmJEL517_g00870</name>
</gene>
<dbReference type="InterPro" id="IPR032675">
    <property type="entry name" value="LRR_dom_sf"/>
</dbReference>
<evidence type="ECO:0000313" key="5">
    <source>
        <dbReference type="Proteomes" id="UP000319731"/>
    </source>
</evidence>
<dbReference type="InterPro" id="IPR001247">
    <property type="entry name" value="ExoRNase_PH_dom1"/>
</dbReference>
<dbReference type="Pfam" id="PF13516">
    <property type="entry name" value="LRR_6"/>
    <property type="match status" value="2"/>
</dbReference>
<comment type="caution">
    <text evidence="4">The sequence shown here is derived from an EMBL/GenBank/DDBJ whole genome shotgun (WGS) entry which is preliminary data.</text>
</comment>
<reference evidence="4 5" key="1">
    <citation type="journal article" date="2019" name="Sci. Rep.">
        <title>Comparative genomics of chytrid fungi reveal insights into the obligate biotrophic and pathogenic lifestyle of Synchytrium endobioticum.</title>
        <authorList>
            <person name="van de Vossenberg B.T.L.H."/>
            <person name="Warris S."/>
            <person name="Nguyen H.D.T."/>
            <person name="van Gent-Pelzer M.P.E."/>
            <person name="Joly D.L."/>
            <person name="van de Geest H.C."/>
            <person name="Bonants P.J.M."/>
            <person name="Smith D.S."/>
            <person name="Levesque C.A."/>
            <person name="van der Lee T.A.J."/>
        </authorList>
    </citation>
    <scope>NUCLEOTIDE SEQUENCE [LARGE SCALE GENOMIC DNA]</scope>
    <source>
        <strain evidence="4 5">JEL517</strain>
    </source>
</reference>
<protein>
    <submittedName>
        <fullName evidence="4">Uncharacterized protein</fullName>
    </submittedName>
</protein>
<feature type="coiled-coil region" evidence="1">
    <location>
        <begin position="993"/>
        <end position="1077"/>
    </location>
</feature>
<dbReference type="EMBL" id="QEAO01000003">
    <property type="protein sequence ID" value="TPX36904.1"/>
    <property type="molecule type" value="Genomic_DNA"/>
</dbReference>
<dbReference type="InterPro" id="IPR001611">
    <property type="entry name" value="Leu-rich_rpt"/>
</dbReference>
<dbReference type="PANTHER" id="PTHR22091:SF1">
    <property type="entry name" value="COILED-COIL DOMAIN-CONTAINING PROTEIN 77"/>
    <property type="match status" value="1"/>
</dbReference>
<dbReference type="InterPro" id="IPR037696">
    <property type="entry name" value="CCDC77"/>
</dbReference>
<dbReference type="OrthoDB" id="191169at2759"/>
<proteinExistence type="predicted"/>
<keyword evidence="5" id="KW-1185">Reference proteome</keyword>
<dbReference type="Pfam" id="PF01138">
    <property type="entry name" value="RNase_PH"/>
    <property type="match status" value="1"/>
</dbReference>
<dbReference type="GeneID" id="42002095"/>
<dbReference type="InterPro" id="IPR020568">
    <property type="entry name" value="Ribosomal_Su5_D2-typ_SF"/>
</dbReference>
<dbReference type="SMART" id="SM00367">
    <property type="entry name" value="LRR_CC"/>
    <property type="match status" value="11"/>
</dbReference>
<evidence type="ECO:0000259" key="2">
    <source>
        <dbReference type="Pfam" id="PF01138"/>
    </source>
</evidence>
<dbReference type="Proteomes" id="UP000319731">
    <property type="component" value="Unassembled WGS sequence"/>
</dbReference>
<dbReference type="PANTHER" id="PTHR22091">
    <property type="entry name" value="COILED-COIL DOMAIN-CONTAINING PROTEIN 77"/>
    <property type="match status" value="1"/>
</dbReference>
<dbReference type="Pfam" id="PF03725">
    <property type="entry name" value="RNase_PH_C"/>
    <property type="match status" value="1"/>
</dbReference>
<dbReference type="InterPro" id="IPR027408">
    <property type="entry name" value="PNPase/RNase_PH_dom_sf"/>
</dbReference>